<evidence type="ECO:0000256" key="1">
    <source>
        <dbReference type="ARBA" id="ARBA00006432"/>
    </source>
</evidence>
<protein>
    <submittedName>
        <fullName evidence="5">Long-chain fatty acid--CoA ligase</fullName>
    </submittedName>
</protein>
<dbReference type="InterPro" id="IPR025110">
    <property type="entry name" value="AMP-bd_C"/>
</dbReference>
<dbReference type="InterPro" id="IPR020845">
    <property type="entry name" value="AMP-binding_CS"/>
</dbReference>
<dbReference type="SUPFAM" id="SSF56801">
    <property type="entry name" value="Acetyl-CoA synthetase-like"/>
    <property type="match status" value="1"/>
</dbReference>
<dbReference type="Gene3D" id="3.30.300.30">
    <property type="match status" value="1"/>
</dbReference>
<dbReference type="FunFam" id="3.30.300.30:FF:000008">
    <property type="entry name" value="2,3-dihydroxybenzoate-AMP ligase"/>
    <property type="match status" value="1"/>
</dbReference>
<gene>
    <name evidence="5" type="ORF">DCC39_03805</name>
</gene>
<dbReference type="Pfam" id="PF13193">
    <property type="entry name" value="AMP-binding_C"/>
    <property type="match status" value="1"/>
</dbReference>
<dbReference type="AlphaFoldDB" id="A0A2U1K5X3"/>
<dbReference type="GO" id="GO:0006631">
    <property type="term" value="P:fatty acid metabolic process"/>
    <property type="evidence" value="ECO:0007669"/>
    <property type="project" value="TreeGrafter"/>
</dbReference>
<dbReference type="PROSITE" id="PS00455">
    <property type="entry name" value="AMP_BINDING"/>
    <property type="match status" value="1"/>
</dbReference>
<dbReference type="NCBIfam" id="NF004837">
    <property type="entry name" value="PRK06187.1"/>
    <property type="match status" value="1"/>
</dbReference>
<dbReference type="Gene3D" id="3.40.50.12780">
    <property type="entry name" value="N-terminal domain of ligase-like"/>
    <property type="match status" value="1"/>
</dbReference>
<keyword evidence="6" id="KW-1185">Reference proteome</keyword>
<accession>A0A2U1K5X3</accession>
<dbReference type="GO" id="GO:0031956">
    <property type="term" value="F:medium-chain fatty acid-CoA ligase activity"/>
    <property type="evidence" value="ECO:0007669"/>
    <property type="project" value="TreeGrafter"/>
</dbReference>
<dbReference type="PANTHER" id="PTHR43201:SF5">
    <property type="entry name" value="MEDIUM-CHAIN ACYL-COA LIGASE ACSF2, MITOCHONDRIAL"/>
    <property type="match status" value="1"/>
</dbReference>
<keyword evidence="2 5" id="KW-0436">Ligase</keyword>
<feature type="domain" description="AMP-binding enzyme C-terminal" evidence="4">
    <location>
        <begin position="457"/>
        <end position="532"/>
    </location>
</feature>
<dbReference type="PANTHER" id="PTHR43201">
    <property type="entry name" value="ACYL-COA SYNTHETASE"/>
    <property type="match status" value="1"/>
</dbReference>
<evidence type="ECO:0000259" key="3">
    <source>
        <dbReference type="Pfam" id="PF00501"/>
    </source>
</evidence>
<reference evidence="5 6" key="1">
    <citation type="submission" date="2018-04" db="EMBL/GenBank/DDBJ databases">
        <title>Camelliibacillus theae gen. nov., sp. nov., isolated from Pu'er tea.</title>
        <authorList>
            <person name="Niu L."/>
        </authorList>
    </citation>
    <scope>NUCLEOTIDE SEQUENCE [LARGE SCALE GENOMIC DNA]</scope>
    <source>
        <strain evidence="5 6">T8</strain>
    </source>
</reference>
<dbReference type="Proteomes" id="UP000245998">
    <property type="component" value="Unassembled WGS sequence"/>
</dbReference>
<dbReference type="InterPro" id="IPR042099">
    <property type="entry name" value="ANL_N_sf"/>
</dbReference>
<proteinExistence type="inferred from homology"/>
<evidence type="ECO:0000259" key="4">
    <source>
        <dbReference type="Pfam" id="PF13193"/>
    </source>
</evidence>
<dbReference type="InterPro" id="IPR000873">
    <property type="entry name" value="AMP-dep_synth/lig_dom"/>
</dbReference>
<comment type="similarity">
    <text evidence="1">Belongs to the ATP-dependent AMP-binding enzyme family.</text>
</comment>
<evidence type="ECO:0000313" key="5">
    <source>
        <dbReference type="EMBL" id="PWA12782.1"/>
    </source>
</evidence>
<feature type="domain" description="AMP-dependent synthetase/ligase" evidence="3">
    <location>
        <begin position="43"/>
        <end position="407"/>
    </location>
</feature>
<sequence length="541" mass="60361">MEAGQQNNVGVRGERLVKKQIVFGREVKVFADRPKTITEMLNNSAAKFPDKEAVVSDKIRMTYKEAKERIDTISANLQTQFHLKKGDRIALLLNNCIEFFLMVFASAQLGAIVVPLNTKLKEKELTFMLLHSGTKLLVSESDFKGKVDSIFSKAKLPDLKQVFFVNHEDSKDTKYLPFSVLEKSTPFKNSVQVDETDPLFIVYTSGTTGTPKGAIGSHIGVIHSAMNYEKILGTNEETKTLIAVPLFHVTGLIGQMLHIVLVGGTSVIMPRYQTESYIQTAAEEKVTFLFNVPTIYIMMMSHKLFRQYDFSSVKTIAYGGAPMSYETIYQLRKSFSNASLQNAYGATETSSPTTIMPASYPDSKIESVGLPVPVADLKIVNEDLEECGPNEVGELLIKGPMVVEGYWDNDEANRTAFIDGYWISGDMARMDEEGFVYIMDRKKDMINRGGEKIFSVEVENALYNHPSVLEAAVVGVPDPVYGEQVKAFIVKKEGTEVSAEELKSFLSERLARYKIPKEIDFISELPRNPGGKVLKNILTNQ</sequence>
<dbReference type="InterPro" id="IPR045851">
    <property type="entry name" value="AMP-bd_C_sf"/>
</dbReference>
<evidence type="ECO:0000256" key="2">
    <source>
        <dbReference type="ARBA" id="ARBA00022598"/>
    </source>
</evidence>
<evidence type="ECO:0000313" key="6">
    <source>
        <dbReference type="Proteomes" id="UP000245998"/>
    </source>
</evidence>
<comment type="caution">
    <text evidence="5">The sequence shown here is derived from an EMBL/GenBank/DDBJ whole genome shotgun (WGS) entry which is preliminary data.</text>
</comment>
<dbReference type="OrthoDB" id="9765680at2"/>
<name>A0A2U1K5X3_9BACI</name>
<dbReference type="Pfam" id="PF00501">
    <property type="entry name" value="AMP-binding"/>
    <property type="match status" value="1"/>
</dbReference>
<dbReference type="EMBL" id="QCZG01000005">
    <property type="protein sequence ID" value="PWA12782.1"/>
    <property type="molecule type" value="Genomic_DNA"/>
</dbReference>
<organism evidence="5 6">
    <name type="scientific">Pueribacillus theae</name>
    <dbReference type="NCBI Taxonomy" id="2171751"/>
    <lineage>
        <taxon>Bacteria</taxon>
        <taxon>Bacillati</taxon>
        <taxon>Bacillota</taxon>
        <taxon>Bacilli</taxon>
        <taxon>Bacillales</taxon>
        <taxon>Bacillaceae</taxon>
        <taxon>Pueribacillus</taxon>
    </lineage>
</organism>